<sequence length="89" mass="10113">MCINQTSSTPQKFSAASAPQPVKVWQVEEKWWHLTLYEVVSPMGMKKPNGDQLRGQWQPKSGRKLTFGLSLHGLGARNSVRQSWFDQVV</sequence>
<keyword evidence="2" id="KW-1185">Reference proteome</keyword>
<dbReference type="EMBL" id="BSYO01000029">
    <property type="protein sequence ID" value="GMH25630.1"/>
    <property type="molecule type" value="Genomic_DNA"/>
</dbReference>
<reference evidence="1" key="1">
    <citation type="submission" date="2023-05" db="EMBL/GenBank/DDBJ databases">
        <title>Nepenthes gracilis genome sequencing.</title>
        <authorList>
            <person name="Fukushima K."/>
        </authorList>
    </citation>
    <scope>NUCLEOTIDE SEQUENCE</scope>
    <source>
        <strain evidence="1">SING2019-196</strain>
    </source>
</reference>
<proteinExistence type="predicted"/>
<gene>
    <name evidence="1" type="ORF">Nepgr_027473</name>
</gene>
<dbReference type="AlphaFoldDB" id="A0AAD3T9X6"/>
<comment type="caution">
    <text evidence="1">The sequence shown here is derived from an EMBL/GenBank/DDBJ whole genome shotgun (WGS) entry which is preliminary data.</text>
</comment>
<dbReference type="Proteomes" id="UP001279734">
    <property type="component" value="Unassembled WGS sequence"/>
</dbReference>
<evidence type="ECO:0000313" key="1">
    <source>
        <dbReference type="EMBL" id="GMH25630.1"/>
    </source>
</evidence>
<accession>A0AAD3T9X6</accession>
<organism evidence="1 2">
    <name type="scientific">Nepenthes gracilis</name>
    <name type="common">Slender pitcher plant</name>
    <dbReference type="NCBI Taxonomy" id="150966"/>
    <lineage>
        <taxon>Eukaryota</taxon>
        <taxon>Viridiplantae</taxon>
        <taxon>Streptophyta</taxon>
        <taxon>Embryophyta</taxon>
        <taxon>Tracheophyta</taxon>
        <taxon>Spermatophyta</taxon>
        <taxon>Magnoliopsida</taxon>
        <taxon>eudicotyledons</taxon>
        <taxon>Gunneridae</taxon>
        <taxon>Pentapetalae</taxon>
        <taxon>Caryophyllales</taxon>
        <taxon>Nepenthaceae</taxon>
        <taxon>Nepenthes</taxon>
    </lineage>
</organism>
<name>A0AAD3T9X6_NEPGR</name>
<evidence type="ECO:0000313" key="2">
    <source>
        <dbReference type="Proteomes" id="UP001279734"/>
    </source>
</evidence>
<protein>
    <submittedName>
        <fullName evidence="1">Uncharacterized protein</fullName>
    </submittedName>
</protein>